<comment type="caution">
    <text evidence="3">The sequence shown here is derived from an EMBL/GenBank/DDBJ whole genome shotgun (WGS) entry which is preliminary data.</text>
</comment>
<dbReference type="PROSITE" id="PS50968">
    <property type="entry name" value="BIOTINYL_LIPOYL"/>
    <property type="match status" value="1"/>
</dbReference>
<dbReference type="CDD" id="cd06850">
    <property type="entry name" value="biotinyl_domain"/>
    <property type="match status" value="1"/>
</dbReference>
<evidence type="ECO:0000256" key="1">
    <source>
        <dbReference type="ARBA" id="ARBA00023267"/>
    </source>
</evidence>
<gene>
    <name evidence="3" type="ORF">E6H04_13730</name>
</gene>
<dbReference type="Pfam" id="PF00364">
    <property type="entry name" value="Biotin_lipoyl"/>
    <property type="match status" value="1"/>
</dbReference>
<reference evidence="3 4" key="1">
    <citation type="journal article" date="2019" name="Nat. Microbiol.">
        <title>Mediterranean grassland soil C-N compound turnover is dependent on rainfall and depth, and is mediated by genomically divergent microorganisms.</title>
        <authorList>
            <person name="Diamond S."/>
            <person name="Andeer P.F."/>
            <person name="Li Z."/>
            <person name="Crits-Christoph A."/>
            <person name="Burstein D."/>
            <person name="Anantharaman K."/>
            <person name="Lane K.R."/>
            <person name="Thomas B.C."/>
            <person name="Pan C."/>
            <person name="Northen T.R."/>
            <person name="Banfield J.F."/>
        </authorList>
    </citation>
    <scope>NUCLEOTIDE SEQUENCE [LARGE SCALE GENOMIC DNA]</scope>
    <source>
        <strain evidence="3">NP_7</strain>
    </source>
</reference>
<dbReference type="PANTHER" id="PTHR45266:SF3">
    <property type="entry name" value="OXALOACETATE DECARBOXYLASE ALPHA CHAIN"/>
    <property type="match status" value="1"/>
</dbReference>
<dbReference type="AlphaFoldDB" id="A0A537J3N9"/>
<dbReference type="InterPro" id="IPR050709">
    <property type="entry name" value="Biotin_Carboxyl_Carrier/Decarb"/>
</dbReference>
<keyword evidence="1" id="KW-0092">Biotin</keyword>
<evidence type="ECO:0000259" key="2">
    <source>
        <dbReference type="PROSITE" id="PS50968"/>
    </source>
</evidence>
<protein>
    <submittedName>
        <fullName evidence="3">Acetyl-CoA carboxylase biotin carboxyl carrier protein subunit</fullName>
    </submittedName>
</protein>
<evidence type="ECO:0000313" key="4">
    <source>
        <dbReference type="Proteomes" id="UP000320048"/>
    </source>
</evidence>
<dbReference type="Proteomes" id="UP000320048">
    <property type="component" value="Unassembled WGS sequence"/>
</dbReference>
<dbReference type="EMBL" id="VBAO01000440">
    <property type="protein sequence ID" value="TMI77666.1"/>
    <property type="molecule type" value="Genomic_DNA"/>
</dbReference>
<name>A0A537J3N9_9BACT</name>
<feature type="domain" description="Lipoyl-binding" evidence="2">
    <location>
        <begin position="1"/>
        <end position="63"/>
    </location>
</feature>
<accession>A0A537J3N9</accession>
<dbReference type="SUPFAM" id="SSF51230">
    <property type="entry name" value="Single hybrid motif"/>
    <property type="match status" value="1"/>
</dbReference>
<dbReference type="PANTHER" id="PTHR45266">
    <property type="entry name" value="OXALOACETATE DECARBOXYLASE ALPHA CHAIN"/>
    <property type="match status" value="1"/>
</dbReference>
<dbReference type="PROSITE" id="PS00188">
    <property type="entry name" value="BIOTIN"/>
    <property type="match status" value="1"/>
</dbReference>
<dbReference type="InterPro" id="IPR011053">
    <property type="entry name" value="Single_hybrid_motif"/>
</dbReference>
<evidence type="ECO:0000313" key="3">
    <source>
        <dbReference type="EMBL" id="TMI77666.1"/>
    </source>
</evidence>
<organism evidence="3 4">
    <name type="scientific">Candidatus Segetimicrobium genomatis</name>
    <dbReference type="NCBI Taxonomy" id="2569760"/>
    <lineage>
        <taxon>Bacteria</taxon>
        <taxon>Bacillati</taxon>
        <taxon>Candidatus Sysuimicrobiota</taxon>
        <taxon>Candidatus Sysuimicrobiia</taxon>
        <taxon>Candidatus Sysuimicrobiales</taxon>
        <taxon>Candidatus Segetimicrobiaceae</taxon>
        <taxon>Candidatus Segetimicrobium</taxon>
    </lineage>
</organism>
<dbReference type="FunFam" id="2.40.50.100:FF:000003">
    <property type="entry name" value="Acetyl-CoA carboxylase biotin carboxyl carrier protein"/>
    <property type="match status" value="1"/>
</dbReference>
<proteinExistence type="predicted"/>
<sequence length="70" mass="7154">MPGSVTQVLVGAGDTVTAGQPLVIIEAMKMEHVVRAPRVGRVHAVHIRPGDQVEGGATLVDLAPEPPGAP</sequence>
<dbReference type="InterPro" id="IPR001882">
    <property type="entry name" value="Biotin_BS"/>
</dbReference>
<dbReference type="Gene3D" id="2.40.50.100">
    <property type="match status" value="1"/>
</dbReference>
<dbReference type="InterPro" id="IPR000089">
    <property type="entry name" value="Biotin_lipoyl"/>
</dbReference>